<name>F0SG86_RUBBR</name>
<dbReference type="EMBL" id="CP002546">
    <property type="protein sequence ID" value="ADY59428.1"/>
    <property type="molecule type" value="Genomic_DNA"/>
</dbReference>
<organism evidence="2 3">
    <name type="scientific">Rubinisphaera brasiliensis (strain ATCC 49424 / DSM 5305 / JCM 21570 / IAM 15109 / NBRC 103401 / IFAM 1448)</name>
    <name type="common">Planctomyces brasiliensis</name>
    <dbReference type="NCBI Taxonomy" id="756272"/>
    <lineage>
        <taxon>Bacteria</taxon>
        <taxon>Pseudomonadati</taxon>
        <taxon>Planctomycetota</taxon>
        <taxon>Planctomycetia</taxon>
        <taxon>Planctomycetales</taxon>
        <taxon>Planctomycetaceae</taxon>
        <taxon>Rubinisphaera</taxon>
    </lineage>
</organism>
<dbReference type="Proteomes" id="UP000006860">
    <property type="component" value="Chromosome"/>
</dbReference>
<dbReference type="PANTHER" id="PTHR43539:SF4">
    <property type="entry name" value="BACILLIREDOXIN REDUCTASE BDR"/>
    <property type="match status" value="1"/>
</dbReference>
<evidence type="ECO:0000313" key="3">
    <source>
        <dbReference type="Proteomes" id="UP000006860"/>
    </source>
</evidence>
<dbReference type="Pfam" id="PF13738">
    <property type="entry name" value="Pyr_redox_3"/>
    <property type="match status" value="1"/>
</dbReference>
<dbReference type="OrthoDB" id="9778740at2"/>
<dbReference type="PRINTS" id="PR00469">
    <property type="entry name" value="PNDRDTASEII"/>
</dbReference>
<dbReference type="STRING" id="756272.Plabr_1818"/>
<dbReference type="InterPro" id="IPR036188">
    <property type="entry name" value="FAD/NAD-bd_sf"/>
</dbReference>
<keyword evidence="3" id="KW-1185">Reference proteome</keyword>
<protein>
    <submittedName>
        <fullName evidence="2">FAD-dependent pyridine nucleotide-disulfide oxidoreductase</fullName>
    </submittedName>
</protein>
<dbReference type="PRINTS" id="PR00368">
    <property type="entry name" value="FADPNR"/>
</dbReference>
<keyword evidence="1" id="KW-0560">Oxidoreductase</keyword>
<gene>
    <name evidence="2" type="ordered locus">Plabr_1818</name>
</gene>
<dbReference type="GO" id="GO:0004497">
    <property type="term" value="F:monooxygenase activity"/>
    <property type="evidence" value="ECO:0007669"/>
    <property type="project" value="TreeGrafter"/>
</dbReference>
<dbReference type="eggNOG" id="COG0492">
    <property type="taxonomic scope" value="Bacteria"/>
</dbReference>
<dbReference type="PANTHER" id="PTHR43539">
    <property type="entry name" value="FLAVIN-BINDING MONOOXYGENASE-LIKE PROTEIN (AFU_ORTHOLOGUE AFUA_4G09220)"/>
    <property type="match status" value="1"/>
</dbReference>
<dbReference type="RefSeq" id="WP_013628155.1">
    <property type="nucleotide sequence ID" value="NC_015174.1"/>
</dbReference>
<evidence type="ECO:0000256" key="1">
    <source>
        <dbReference type="ARBA" id="ARBA00023002"/>
    </source>
</evidence>
<dbReference type="HOGENOM" id="CLU_067342_0_0_0"/>
<dbReference type="AlphaFoldDB" id="F0SG86"/>
<dbReference type="InterPro" id="IPR050982">
    <property type="entry name" value="Auxin_biosynth/cation_transpt"/>
</dbReference>
<dbReference type="Gene3D" id="3.50.50.60">
    <property type="entry name" value="FAD/NAD(P)-binding domain"/>
    <property type="match status" value="2"/>
</dbReference>
<dbReference type="GO" id="GO:0050660">
    <property type="term" value="F:flavin adenine dinucleotide binding"/>
    <property type="evidence" value="ECO:0007669"/>
    <property type="project" value="TreeGrafter"/>
</dbReference>
<proteinExistence type="predicted"/>
<reference evidence="3" key="1">
    <citation type="submission" date="2011-02" db="EMBL/GenBank/DDBJ databases">
        <title>The complete genome of Planctomyces brasiliensis DSM 5305.</title>
        <authorList>
            <person name="Lucas S."/>
            <person name="Copeland A."/>
            <person name="Lapidus A."/>
            <person name="Bruce D."/>
            <person name="Goodwin L."/>
            <person name="Pitluck S."/>
            <person name="Kyrpides N."/>
            <person name="Mavromatis K."/>
            <person name="Pagani I."/>
            <person name="Ivanova N."/>
            <person name="Ovchinnikova G."/>
            <person name="Lu M."/>
            <person name="Detter J.C."/>
            <person name="Han C."/>
            <person name="Land M."/>
            <person name="Hauser L."/>
            <person name="Markowitz V."/>
            <person name="Cheng J.-F."/>
            <person name="Hugenholtz P."/>
            <person name="Woyke T."/>
            <person name="Wu D."/>
            <person name="Tindall B."/>
            <person name="Pomrenke H.G."/>
            <person name="Brambilla E."/>
            <person name="Klenk H.-P."/>
            <person name="Eisen J.A."/>
        </authorList>
    </citation>
    <scope>NUCLEOTIDE SEQUENCE [LARGE SCALE GENOMIC DNA]</scope>
    <source>
        <strain evidence="3">ATCC 49424 / DSM 5305 / JCM 21570 / NBRC 103401 / IFAM 1448</strain>
    </source>
</reference>
<evidence type="ECO:0000313" key="2">
    <source>
        <dbReference type="EMBL" id="ADY59428.1"/>
    </source>
</evidence>
<dbReference type="SUPFAM" id="SSF51905">
    <property type="entry name" value="FAD/NAD(P)-binding domain"/>
    <property type="match status" value="1"/>
</dbReference>
<accession>F0SG86</accession>
<sequence>MNNNAATIAEVAIVGAGPIGLELGAALKRYGIPYLHFDAGQIGASIGSWPPHTHFYSAPERCAIAGFPAHSIDQNTLTCEHYLAYLRGVVEQLDLPVHVYHKVTGIEQTENGFRLTTICRDEEKRWEARRVVLATGGMSHPNLLDIPGEDSKHVSHQLGEPHRYFRQRLVIVGGKNSALEAALRCYRAGADVSISYLQREFDLDEVKPHLALEIEMLIEKGQIGYYPETKPTAIHSRSIELQSTEGSQKQTVECDFVLLCTGYRADMKLFRQLGVELEGDAEAPQFDEETMQTNVPGVYVAGTAAGGSQQRYELYIETCHHHVEKIMEQVTGQPVQVPTGSVPARNYKFELADIQPDD</sequence>
<dbReference type="KEGG" id="pbs:Plabr_1818"/>